<dbReference type="InterPro" id="IPR042185">
    <property type="entry name" value="Serpin_sf_2"/>
</dbReference>
<dbReference type="GO" id="GO:0005615">
    <property type="term" value="C:extracellular space"/>
    <property type="evidence" value="ECO:0007669"/>
    <property type="project" value="InterPro"/>
</dbReference>
<dbReference type="PANTHER" id="PTHR11461">
    <property type="entry name" value="SERINE PROTEASE INHIBITOR, SERPIN"/>
    <property type="match status" value="1"/>
</dbReference>
<dbReference type="PROSITE" id="PS00284">
    <property type="entry name" value="SERPIN"/>
    <property type="match status" value="1"/>
</dbReference>
<evidence type="ECO:0000313" key="3">
    <source>
        <dbReference type="Ensembl" id="ENSVKKP00000015108.1"/>
    </source>
</evidence>
<reference evidence="3" key="1">
    <citation type="submission" date="2025-08" db="UniProtKB">
        <authorList>
            <consortium name="Ensembl"/>
        </authorList>
    </citation>
    <scope>IDENTIFICATION</scope>
</reference>
<keyword evidence="4" id="KW-1185">Reference proteome</keyword>
<sequence length="393" mass="43522">MGDSLSQAVTAFGLDVYNKLNKSGACKNVFISPLSISAAMAMVVGGAMGSTKTQMEKVSIETNVPPGASYNDPFLCWHLSDIQATSEFKKLLLQLNNLSPAYQLNLANNLFIQAGHKFLQQYLTFTKETFGAMLQTVDFSNAVEEAREIINLEIERQTQGKRAIGELFAPGVIGPEAVLVLGNAVYFKATWEHQFDPNCTVERAFRLSKNASKPVHMMHQKGIFKLGYMRGTNARILCLPYVGEVLSMLIMLPKDIGDLEQVNQKQANFAHWTASENMEEDHVEVYIPRFKLEDSFDLNMTLQALGMIDVFDKSKANLSGMSPSHPLFLSNVLHKAFLEVNEEGTEAAAVAGAVISIRSLVTYDLFLVDHPFLFCIQHNPTNTVLFLGKLCSP</sequence>
<dbReference type="SUPFAM" id="SSF56574">
    <property type="entry name" value="Serpins"/>
    <property type="match status" value="1"/>
</dbReference>
<dbReference type="GO" id="GO:0004867">
    <property type="term" value="F:serine-type endopeptidase inhibitor activity"/>
    <property type="evidence" value="ECO:0007669"/>
    <property type="project" value="InterPro"/>
</dbReference>
<comment type="similarity">
    <text evidence="1">Belongs to the serpin family. Ov-serpin subfamily.</text>
</comment>
<dbReference type="PANTHER" id="PTHR11461:SF199">
    <property type="entry name" value="SERPIN B11"/>
    <property type="match status" value="1"/>
</dbReference>
<dbReference type="InterPro" id="IPR000215">
    <property type="entry name" value="Serpin_fam"/>
</dbReference>
<protein>
    <submittedName>
        <fullName evidence="3">Serpin family B member 11 (gene/pseudogene)</fullName>
    </submittedName>
</protein>
<reference evidence="3" key="2">
    <citation type="submission" date="2025-09" db="UniProtKB">
        <authorList>
            <consortium name="Ensembl"/>
        </authorList>
    </citation>
    <scope>IDENTIFICATION</scope>
</reference>
<dbReference type="InterPro" id="IPR036186">
    <property type="entry name" value="Serpin_sf"/>
</dbReference>
<evidence type="ECO:0000313" key="4">
    <source>
        <dbReference type="Proteomes" id="UP000694545"/>
    </source>
</evidence>
<dbReference type="InterPro" id="IPR023796">
    <property type="entry name" value="Serpin_dom"/>
</dbReference>
<accession>A0A8D2L116</accession>
<dbReference type="InterPro" id="IPR042178">
    <property type="entry name" value="Serpin_sf_1"/>
</dbReference>
<dbReference type="Ensembl" id="ENSVKKT00000015469.1">
    <property type="protein sequence ID" value="ENSVKKP00000015108.1"/>
    <property type="gene ID" value="ENSVKKG00000010306.1"/>
</dbReference>
<organism evidence="3 4">
    <name type="scientific">Varanus komodoensis</name>
    <name type="common">Komodo dragon</name>
    <dbReference type="NCBI Taxonomy" id="61221"/>
    <lineage>
        <taxon>Eukaryota</taxon>
        <taxon>Metazoa</taxon>
        <taxon>Chordata</taxon>
        <taxon>Craniata</taxon>
        <taxon>Vertebrata</taxon>
        <taxon>Euteleostomi</taxon>
        <taxon>Lepidosauria</taxon>
        <taxon>Squamata</taxon>
        <taxon>Bifurcata</taxon>
        <taxon>Unidentata</taxon>
        <taxon>Episquamata</taxon>
        <taxon>Toxicofera</taxon>
        <taxon>Anguimorpha</taxon>
        <taxon>Paleoanguimorpha</taxon>
        <taxon>Varanoidea</taxon>
        <taxon>Varanidae</taxon>
        <taxon>Varanus</taxon>
    </lineage>
</organism>
<dbReference type="FunFam" id="2.30.39.10:FF:000001">
    <property type="entry name" value="Serpin family B member 2"/>
    <property type="match status" value="1"/>
</dbReference>
<dbReference type="CDD" id="cd19956">
    <property type="entry name" value="serpinB"/>
    <property type="match status" value="1"/>
</dbReference>
<dbReference type="InterPro" id="IPR023795">
    <property type="entry name" value="Serpin_CS"/>
</dbReference>
<feature type="domain" description="Serpin" evidence="2">
    <location>
        <begin position="14"/>
        <end position="393"/>
    </location>
</feature>
<dbReference type="Proteomes" id="UP000694545">
    <property type="component" value="Unplaced"/>
</dbReference>
<dbReference type="OMA" id="FKATWEH"/>
<dbReference type="Gene3D" id="2.30.39.10">
    <property type="entry name" value="Alpha-1-antitrypsin, domain 1"/>
    <property type="match status" value="1"/>
</dbReference>
<proteinExistence type="inferred from homology"/>
<dbReference type="Pfam" id="PF00079">
    <property type="entry name" value="Serpin"/>
    <property type="match status" value="1"/>
</dbReference>
<name>A0A8D2L116_VARKO</name>
<evidence type="ECO:0000259" key="2">
    <source>
        <dbReference type="SMART" id="SM00093"/>
    </source>
</evidence>
<dbReference type="Gene3D" id="3.30.497.10">
    <property type="entry name" value="Antithrombin, subunit I, domain 2"/>
    <property type="match status" value="1"/>
</dbReference>
<dbReference type="SMART" id="SM00093">
    <property type="entry name" value="SERPIN"/>
    <property type="match status" value="1"/>
</dbReference>
<evidence type="ECO:0000256" key="1">
    <source>
        <dbReference type="ARBA" id="ARBA00006426"/>
    </source>
</evidence>
<dbReference type="AlphaFoldDB" id="A0A8D2L116"/>